<dbReference type="Gene3D" id="1.10.443.10">
    <property type="entry name" value="Intergrase catalytic core"/>
    <property type="match status" value="1"/>
</dbReference>
<dbReference type="GO" id="GO:0006310">
    <property type="term" value="P:DNA recombination"/>
    <property type="evidence" value="ECO:0007669"/>
    <property type="project" value="UniProtKB-KW"/>
</dbReference>
<dbReference type="EMBL" id="CP039734">
    <property type="protein sequence ID" value="QIR74753.1"/>
    <property type="molecule type" value="Genomic_DNA"/>
</dbReference>
<dbReference type="PROSITE" id="PS51898">
    <property type="entry name" value="TYR_RECOMBINASE"/>
    <property type="match status" value="1"/>
</dbReference>
<evidence type="ECO:0000313" key="5">
    <source>
        <dbReference type="EMBL" id="QIR74753.1"/>
    </source>
</evidence>
<dbReference type="CDD" id="cd00397">
    <property type="entry name" value="DNA_BRE_C"/>
    <property type="match status" value="1"/>
</dbReference>
<dbReference type="PANTHER" id="PTHR30349:SF64">
    <property type="entry name" value="PROPHAGE INTEGRASE INTD-RELATED"/>
    <property type="match status" value="1"/>
</dbReference>
<dbReference type="InterPro" id="IPR013762">
    <property type="entry name" value="Integrase-like_cat_sf"/>
</dbReference>
<comment type="similarity">
    <text evidence="1">Belongs to the 'phage' integrase family.</text>
</comment>
<dbReference type="InterPro" id="IPR010998">
    <property type="entry name" value="Integrase_recombinase_N"/>
</dbReference>
<dbReference type="RefSeq" id="WP_167748985.1">
    <property type="nucleotide sequence ID" value="NZ_CP039734.2"/>
</dbReference>
<dbReference type="InterPro" id="IPR044068">
    <property type="entry name" value="CB"/>
</dbReference>
<evidence type="ECO:0000256" key="3">
    <source>
        <dbReference type="ARBA" id="ARBA00023125"/>
    </source>
</evidence>
<dbReference type="SUPFAM" id="SSF56349">
    <property type="entry name" value="DNA breaking-rejoining enzymes"/>
    <property type="match status" value="1"/>
</dbReference>
<gene>
    <name evidence="5" type="ORF">FA584_00365</name>
</gene>
<protein>
    <submittedName>
        <fullName evidence="5">Site-specific integrase</fullName>
    </submittedName>
</protein>
<evidence type="ECO:0000256" key="2">
    <source>
        <dbReference type="ARBA" id="ARBA00022908"/>
    </source>
</evidence>
<dbReference type="GO" id="GO:0015074">
    <property type="term" value="P:DNA integration"/>
    <property type="evidence" value="ECO:0007669"/>
    <property type="project" value="UniProtKB-KW"/>
</dbReference>
<organism evidence="5 6">
    <name type="scientific">Sulfurospirillum diekertiae</name>
    <dbReference type="NCBI Taxonomy" id="1854492"/>
    <lineage>
        <taxon>Bacteria</taxon>
        <taxon>Pseudomonadati</taxon>
        <taxon>Campylobacterota</taxon>
        <taxon>Epsilonproteobacteria</taxon>
        <taxon>Campylobacterales</taxon>
        <taxon>Sulfurospirillaceae</taxon>
        <taxon>Sulfurospirillum</taxon>
    </lineage>
</organism>
<reference evidence="5 6" key="1">
    <citation type="journal article" date="2017" name="Environ. Sci. Technol.">
        <title>Organohalide Respiration with Chlorinated Ethenes under Low pH Conditions.</title>
        <authorList>
            <person name="Yang Y."/>
            <person name="Capiro N.L."/>
            <person name="Marcet T.F."/>
            <person name="Yan J."/>
            <person name="Pennell K.D."/>
            <person name="Loffler F.E."/>
        </authorList>
    </citation>
    <scope>NUCLEOTIDE SEQUENCE [LARGE SCALE GENOMIC DNA]</scope>
    <source>
        <strain evidence="5 6">ACSDCE</strain>
    </source>
</reference>
<proteinExistence type="inferred from homology"/>
<dbReference type="AlphaFoldDB" id="A0A6G9VPE3"/>
<name>A0A6G9VPE3_9BACT</name>
<dbReference type="Pfam" id="PF13102">
    <property type="entry name" value="Phage_int_SAM_5"/>
    <property type="match status" value="1"/>
</dbReference>
<keyword evidence="4" id="KW-0233">DNA recombination</keyword>
<dbReference type="PROSITE" id="PS51900">
    <property type="entry name" value="CB"/>
    <property type="match status" value="1"/>
</dbReference>
<dbReference type="Proteomes" id="UP000502831">
    <property type="component" value="Chromosome"/>
</dbReference>
<dbReference type="GO" id="GO:0003677">
    <property type="term" value="F:DNA binding"/>
    <property type="evidence" value="ECO:0007669"/>
    <property type="project" value="UniProtKB-UniRule"/>
</dbReference>
<evidence type="ECO:0000256" key="4">
    <source>
        <dbReference type="ARBA" id="ARBA00023172"/>
    </source>
</evidence>
<dbReference type="Pfam" id="PF00589">
    <property type="entry name" value="Phage_integrase"/>
    <property type="match status" value="1"/>
</dbReference>
<sequence length="346" mass="39942">MASVFQHPKTGNVLLENNVNGKIIRLSTGKKATGRLIGWYKARAEDEFWKLYYQKHKEADQRMTFSEYARYIVDITHSNRNEFSQRGEIKKAERLIKYFGDIALDDIKPSTIQAWQDTFLKTLAPKTVKEYRSTLSVVFKFAFNDDIIRKNPLTPVKSPKLPRRIVDVFSEEERKLLIEHSNEQLHNLIQFAFYSGLRAGEIIGLKWENIDFEKNKIDVCMRVRKGTVDLPKGDKIRLIDLLPQAKQAILVQRQLTGLSTFVFHSKEGKPYFSETSITQSIQELCKKLGIESGGGLQKMRRTHNTMLKQCGLPLDWILHQMGHETDEVNRNHYTGTITVDVSKIIA</sequence>
<evidence type="ECO:0000313" key="6">
    <source>
        <dbReference type="Proteomes" id="UP000502831"/>
    </source>
</evidence>
<dbReference type="Gene3D" id="1.10.150.130">
    <property type="match status" value="1"/>
</dbReference>
<dbReference type="PANTHER" id="PTHR30349">
    <property type="entry name" value="PHAGE INTEGRASE-RELATED"/>
    <property type="match status" value="1"/>
</dbReference>
<dbReference type="InterPro" id="IPR011010">
    <property type="entry name" value="DNA_brk_join_enz"/>
</dbReference>
<dbReference type="InterPro" id="IPR025269">
    <property type="entry name" value="SAM-like_dom"/>
</dbReference>
<keyword evidence="2" id="KW-0229">DNA integration</keyword>
<dbReference type="InterPro" id="IPR050090">
    <property type="entry name" value="Tyrosine_recombinase_XerCD"/>
</dbReference>
<dbReference type="InterPro" id="IPR002104">
    <property type="entry name" value="Integrase_catalytic"/>
</dbReference>
<evidence type="ECO:0000256" key="1">
    <source>
        <dbReference type="ARBA" id="ARBA00008857"/>
    </source>
</evidence>
<keyword evidence="3" id="KW-0238">DNA-binding</keyword>
<accession>A0A6G9VPE3</accession>